<feature type="transmembrane region" description="Helical" evidence="1">
    <location>
        <begin position="194"/>
        <end position="212"/>
    </location>
</feature>
<organism evidence="3 4">
    <name type="scientific">Desulfovibrio litoralis DSM 11393</name>
    <dbReference type="NCBI Taxonomy" id="1121455"/>
    <lineage>
        <taxon>Bacteria</taxon>
        <taxon>Pseudomonadati</taxon>
        <taxon>Thermodesulfobacteriota</taxon>
        <taxon>Desulfovibrionia</taxon>
        <taxon>Desulfovibrionales</taxon>
        <taxon>Desulfovibrionaceae</taxon>
        <taxon>Desulfovibrio</taxon>
    </lineage>
</organism>
<dbReference type="EMBL" id="FRDI01000002">
    <property type="protein sequence ID" value="SHN50227.1"/>
    <property type="molecule type" value="Genomic_DNA"/>
</dbReference>
<evidence type="ECO:0000256" key="1">
    <source>
        <dbReference type="SAM" id="Phobius"/>
    </source>
</evidence>
<dbReference type="STRING" id="1121455.SAMN02745728_00218"/>
<protein>
    <submittedName>
        <fullName evidence="3">Undecaprenyl-diphosphatase</fullName>
    </submittedName>
</protein>
<name>A0A1M7RV64_9BACT</name>
<keyword evidence="4" id="KW-1185">Reference proteome</keyword>
<dbReference type="OrthoDB" id="9801622at2"/>
<dbReference type="RefSeq" id="WP_072695622.1">
    <property type="nucleotide sequence ID" value="NZ_FRDI01000002.1"/>
</dbReference>
<dbReference type="PANTHER" id="PTHR14969">
    <property type="entry name" value="SPHINGOSINE-1-PHOSPHATE PHOSPHOHYDROLASE"/>
    <property type="match status" value="1"/>
</dbReference>
<reference evidence="3 4" key="1">
    <citation type="submission" date="2016-12" db="EMBL/GenBank/DDBJ databases">
        <authorList>
            <person name="Song W.-J."/>
            <person name="Kurnit D.M."/>
        </authorList>
    </citation>
    <scope>NUCLEOTIDE SEQUENCE [LARGE SCALE GENOMIC DNA]</scope>
    <source>
        <strain evidence="3 4">DSM 11393</strain>
    </source>
</reference>
<keyword evidence="1" id="KW-0812">Transmembrane</keyword>
<feature type="transmembrane region" description="Helical" evidence="1">
    <location>
        <begin position="166"/>
        <end position="182"/>
    </location>
</feature>
<keyword evidence="1" id="KW-1133">Transmembrane helix</keyword>
<evidence type="ECO:0000313" key="4">
    <source>
        <dbReference type="Proteomes" id="UP000186469"/>
    </source>
</evidence>
<dbReference type="Pfam" id="PF01569">
    <property type="entry name" value="PAP2"/>
    <property type="match status" value="1"/>
</dbReference>
<proteinExistence type="predicted"/>
<dbReference type="SMART" id="SM00014">
    <property type="entry name" value="acidPPc"/>
    <property type="match status" value="1"/>
</dbReference>
<dbReference type="SUPFAM" id="SSF48317">
    <property type="entry name" value="Acid phosphatase/Vanadium-dependent haloperoxidase"/>
    <property type="match status" value="1"/>
</dbReference>
<feature type="transmembrane region" description="Helical" evidence="1">
    <location>
        <begin position="71"/>
        <end position="88"/>
    </location>
</feature>
<dbReference type="Proteomes" id="UP000186469">
    <property type="component" value="Unassembled WGS sequence"/>
</dbReference>
<feature type="transmembrane region" description="Helical" evidence="1">
    <location>
        <begin position="21"/>
        <end position="39"/>
    </location>
</feature>
<dbReference type="PANTHER" id="PTHR14969:SF13">
    <property type="entry name" value="AT30094P"/>
    <property type="match status" value="1"/>
</dbReference>
<dbReference type="AlphaFoldDB" id="A0A1M7RV64"/>
<keyword evidence="1" id="KW-0472">Membrane</keyword>
<feature type="transmembrane region" description="Helical" evidence="1">
    <location>
        <begin position="100"/>
        <end position="119"/>
    </location>
</feature>
<dbReference type="InterPro" id="IPR036938">
    <property type="entry name" value="PAP2/HPO_sf"/>
</dbReference>
<dbReference type="Gene3D" id="1.20.144.10">
    <property type="entry name" value="Phosphatidic acid phosphatase type 2/haloperoxidase"/>
    <property type="match status" value="2"/>
</dbReference>
<dbReference type="InterPro" id="IPR000326">
    <property type="entry name" value="PAP2/HPO"/>
</dbReference>
<sequence>MKLCPPLNHAQNSDWSKQYSVAYLVGILPAVLLLTYLTLSFNSPQDVAVYYKELRTIHTTTTKIMKFISDYGNMMFYSFYIYFFYLGIKTKDKRLWSITLYYIFFQIVIGVLLVHFLKISIGRPRPNIEGSFMPFSFNSYYHSAVSGHVTEISGSALTLSMIYRNMFYSFIFGLCIATMAYSRIYLGQHHISDTWAGLFFGSLSAVLIVLFWNKRSLKNG</sequence>
<feature type="domain" description="Phosphatidic acid phosphatase type 2/haloperoxidase" evidence="2">
    <location>
        <begin position="99"/>
        <end position="209"/>
    </location>
</feature>
<evidence type="ECO:0000313" key="3">
    <source>
        <dbReference type="EMBL" id="SHN50227.1"/>
    </source>
</evidence>
<accession>A0A1M7RV64</accession>
<gene>
    <name evidence="3" type="ORF">SAMN02745728_00218</name>
</gene>
<evidence type="ECO:0000259" key="2">
    <source>
        <dbReference type="SMART" id="SM00014"/>
    </source>
</evidence>